<feature type="domain" description="Neprosin PEP catalytic" evidence="1">
    <location>
        <begin position="1"/>
        <end position="247"/>
    </location>
</feature>
<organism evidence="2 3">
    <name type="scientific">Rhododendron williamsianum</name>
    <dbReference type="NCBI Taxonomy" id="262921"/>
    <lineage>
        <taxon>Eukaryota</taxon>
        <taxon>Viridiplantae</taxon>
        <taxon>Streptophyta</taxon>
        <taxon>Embryophyta</taxon>
        <taxon>Tracheophyta</taxon>
        <taxon>Spermatophyta</taxon>
        <taxon>Magnoliopsida</taxon>
        <taxon>eudicotyledons</taxon>
        <taxon>Gunneridae</taxon>
        <taxon>Pentapetalae</taxon>
        <taxon>asterids</taxon>
        <taxon>Ericales</taxon>
        <taxon>Ericaceae</taxon>
        <taxon>Ericoideae</taxon>
        <taxon>Rhodoreae</taxon>
        <taxon>Rhododendron</taxon>
    </lineage>
</organism>
<dbReference type="PANTHER" id="PTHR31589:SF223">
    <property type="entry name" value="PROTEIN, PUTATIVE (DUF239)-RELATED"/>
    <property type="match status" value="1"/>
</dbReference>
<feature type="non-terminal residue" evidence="2">
    <location>
        <position position="1"/>
    </location>
</feature>
<dbReference type="InterPro" id="IPR053168">
    <property type="entry name" value="Glutamic_endopeptidase"/>
</dbReference>
<dbReference type="AlphaFoldDB" id="A0A6A4LDB2"/>
<dbReference type="PROSITE" id="PS52045">
    <property type="entry name" value="NEPROSIN_PEP_CD"/>
    <property type="match status" value="1"/>
</dbReference>
<dbReference type="Proteomes" id="UP000428333">
    <property type="component" value="Linkage Group LG07"/>
</dbReference>
<comment type="caution">
    <text evidence="2">The sequence shown here is derived from an EMBL/GenBank/DDBJ whole genome shotgun (WGS) entry which is preliminary data.</text>
</comment>
<dbReference type="Pfam" id="PF03080">
    <property type="entry name" value="Neprosin"/>
    <property type="match status" value="1"/>
</dbReference>
<dbReference type="PANTHER" id="PTHR31589">
    <property type="entry name" value="PROTEIN, PUTATIVE (DUF239)-RELATED-RELATED"/>
    <property type="match status" value="1"/>
</dbReference>
<sequence length="247" mass="27392">MSSDDNTPGAHYAVGRTSGKPFIAAGARISIENPHVSGSQYSAARIKLRNGPDSVEVGWRVDPTLHGDTHTRRFIRFDAGQSHCFNIRCPGFVLVRSDMQIERVYYNSNKPYEPVEYFTVPAYIERDKVNGNWWLLLESAQTPVGFWPKQLFTGLGNLANSVEWGGEVFSPSGTRPPPMGRGFLVTGNPNVDAFFEQIAVLNEFGQTVDPDNIEEFADDKKLYIARDKGIKGGVFGHVVVYGPSIHI</sequence>
<evidence type="ECO:0000259" key="1">
    <source>
        <dbReference type="PROSITE" id="PS52045"/>
    </source>
</evidence>
<evidence type="ECO:0000313" key="2">
    <source>
        <dbReference type="EMBL" id="KAE9455515.1"/>
    </source>
</evidence>
<protein>
    <recommendedName>
        <fullName evidence="1">Neprosin PEP catalytic domain-containing protein</fullName>
    </recommendedName>
</protein>
<proteinExistence type="predicted"/>
<dbReference type="InterPro" id="IPR004314">
    <property type="entry name" value="Neprosin"/>
</dbReference>
<reference evidence="2 3" key="1">
    <citation type="journal article" date="2019" name="Genome Biol. Evol.">
        <title>The Rhododendron genome and chromosomal organization provide insight into shared whole-genome duplications across the heath family (Ericaceae).</title>
        <authorList>
            <person name="Soza V.L."/>
            <person name="Lindsley D."/>
            <person name="Waalkes A."/>
            <person name="Ramage E."/>
            <person name="Patwardhan R.P."/>
            <person name="Burton J.N."/>
            <person name="Adey A."/>
            <person name="Kumar A."/>
            <person name="Qiu R."/>
            <person name="Shendure J."/>
            <person name="Hall B."/>
        </authorList>
    </citation>
    <scope>NUCLEOTIDE SEQUENCE [LARGE SCALE GENOMIC DNA]</scope>
    <source>
        <strain evidence="2">RSF 1966-606</strain>
    </source>
</reference>
<dbReference type="EMBL" id="QEFC01001836">
    <property type="protein sequence ID" value="KAE9455515.1"/>
    <property type="molecule type" value="Genomic_DNA"/>
</dbReference>
<keyword evidence="3" id="KW-1185">Reference proteome</keyword>
<accession>A0A6A4LDB2</accession>
<dbReference type="OrthoDB" id="1858978at2759"/>
<gene>
    <name evidence="2" type="ORF">C3L33_12566</name>
</gene>
<evidence type="ECO:0000313" key="3">
    <source>
        <dbReference type="Proteomes" id="UP000428333"/>
    </source>
</evidence>
<name>A0A6A4LDB2_9ERIC</name>